<evidence type="ECO:0000256" key="1">
    <source>
        <dbReference type="SAM" id="Phobius"/>
    </source>
</evidence>
<dbReference type="NCBIfam" id="TIGR00254">
    <property type="entry name" value="GGDEF"/>
    <property type="match status" value="1"/>
</dbReference>
<dbReference type="InterPro" id="IPR000160">
    <property type="entry name" value="GGDEF_dom"/>
</dbReference>
<feature type="transmembrane region" description="Helical" evidence="1">
    <location>
        <begin position="58"/>
        <end position="77"/>
    </location>
</feature>
<dbReference type="InterPro" id="IPR050469">
    <property type="entry name" value="Diguanylate_Cyclase"/>
</dbReference>
<dbReference type="SMART" id="SM00267">
    <property type="entry name" value="GGDEF"/>
    <property type="match status" value="1"/>
</dbReference>
<keyword evidence="4" id="KW-1185">Reference proteome</keyword>
<evidence type="ECO:0000313" key="3">
    <source>
        <dbReference type="EMBL" id="GAA5514536.1"/>
    </source>
</evidence>
<dbReference type="Proteomes" id="UP001401887">
    <property type="component" value="Unassembled WGS sequence"/>
</dbReference>
<reference evidence="3 4" key="1">
    <citation type="submission" date="2024-02" db="EMBL/GenBank/DDBJ databases">
        <title>Deinococcus carri NBRC 110142.</title>
        <authorList>
            <person name="Ichikawa N."/>
            <person name="Katano-Makiyama Y."/>
            <person name="Hidaka K."/>
        </authorList>
    </citation>
    <scope>NUCLEOTIDE SEQUENCE [LARGE SCALE GENOMIC DNA]</scope>
    <source>
        <strain evidence="3 4">NBRC 110142</strain>
    </source>
</reference>
<protein>
    <recommendedName>
        <fullName evidence="2">GGDEF domain-containing protein</fullName>
    </recommendedName>
</protein>
<feature type="domain" description="GGDEF" evidence="2">
    <location>
        <begin position="201"/>
        <end position="330"/>
    </location>
</feature>
<dbReference type="InterPro" id="IPR043128">
    <property type="entry name" value="Rev_trsase/Diguanyl_cyclase"/>
</dbReference>
<comment type="caution">
    <text evidence="3">The sequence shown here is derived from an EMBL/GenBank/DDBJ whole genome shotgun (WGS) entry which is preliminary data.</text>
</comment>
<dbReference type="PROSITE" id="PS50887">
    <property type="entry name" value="GGDEF"/>
    <property type="match status" value="1"/>
</dbReference>
<keyword evidence="1" id="KW-0812">Transmembrane</keyword>
<dbReference type="EMBL" id="BAABRP010000019">
    <property type="protein sequence ID" value="GAA5514536.1"/>
    <property type="molecule type" value="Genomic_DNA"/>
</dbReference>
<keyword evidence="1" id="KW-1133">Transmembrane helix</keyword>
<feature type="transmembrane region" description="Helical" evidence="1">
    <location>
        <begin position="116"/>
        <end position="135"/>
    </location>
</feature>
<sequence length="330" mass="35909">MRITRLYFRVLVPVVAMAILWTMLVPTPSLNVPVLVFTGLLLLAAAVYSCLPPRWEWGLRLSFALGHLLFLLALALFSDQLGIPHAALLTARSIVLLLTPVTVLAWSMLFFDRPRIGRLLSFSLALLATLLTVRWNAELPEASSATSVLLLIICLVTHVFGWAVTGLQRRLTLGERHARLDALTGLLNRRAFEEACEGAAPPGVLAVLDIDHFKQVNDRHGHEAGDRVLRSVADVLLDTVGGCGRVYRWGGEEFAVCLPDACAASAHDLLEQVRHEVARRSFIGGQHVTLSIGLSAYGPGLPLRRAFTLADAALRSAKATGRDRIVVAAV</sequence>
<dbReference type="Pfam" id="PF00990">
    <property type="entry name" value="GGDEF"/>
    <property type="match status" value="1"/>
</dbReference>
<dbReference type="PANTHER" id="PTHR45138:SF24">
    <property type="entry name" value="DIGUANYLATE CYCLASE DGCC-RELATED"/>
    <property type="match status" value="1"/>
</dbReference>
<feature type="transmembrane region" description="Helical" evidence="1">
    <location>
        <begin position="30"/>
        <end position="51"/>
    </location>
</feature>
<dbReference type="CDD" id="cd01949">
    <property type="entry name" value="GGDEF"/>
    <property type="match status" value="1"/>
</dbReference>
<keyword evidence="1" id="KW-0472">Membrane</keyword>
<feature type="transmembrane region" description="Helical" evidence="1">
    <location>
        <begin position="7"/>
        <end position="24"/>
    </location>
</feature>
<feature type="transmembrane region" description="Helical" evidence="1">
    <location>
        <begin position="89"/>
        <end position="109"/>
    </location>
</feature>
<name>A0ABP9WBY1_9DEIO</name>
<proteinExistence type="predicted"/>
<gene>
    <name evidence="3" type="ORF">Dcar01_03292</name>
</gene>
<feature type="transmembrane region" description="Helical" evidence="1">
    <location>
        <begin position="147"/>
        <end position="167"/>
    </location>
</feature>
<dbReference type="SUPFAM" id="SSF55073">
    <property type="entry name" value="Nucleotide cyclase"/>
    <property type="match status" value="1"/>
</dbReference>
<accession>A0ABP9WBY1</accession>
<dbReference type="Gene3D" id="3.30.70.270">
    <property type="match status" value="1"/>
</dbReference>
<organism evidence="3 4">
    <name type="scientific">Deinococcus carri</name>
    <dbReference type="NCBI Taxonomy" id="1211323"/>
    <lineage>
        <taxon>Bacteria</taxon>
        <taxon>Thermotogati</taxon>
        <taxon>Deinococcota</taxon>
        <taxon>Deinococci</taxon>
        <taxon>Deinococcales</taxon>
        <taxon>Deinococcaceae</taxon>
        <taxon>Deinococcus</taxon>
    </lineage>
</organism>
<evidence type="ECO:0000259" key="2">
    <source>
        <dbReference type="PROSITE" id="PS50887"/>
    </source>
</evidence>
<dbReference type="InterPro" id="IPR029787">
    <property type="entry name" value="Nucleotide_cyclase"/>
</dbReference>
<dbReference type="PANTHER" id="PTHR45138">
    <property type="entry name" value="REGULATORY COMPONENTS OF SENSORY TRANSDUCTION SYSTEM"/>
    <property type="match status" value="1"/>
</dbReference>
<evidence type="ECO:0000313" key="4">
    <source>
        <dbReference type="Proteomes" id="UP001401887"/>
    </source>
</evidence>